<evidence type="ECO:0000256" key="5">
    <source>
        <dbReference type="SAM" id="Coils"/>
    </source>
</evidence>
<accession>A0A5C8PAJ5</accession>
<proteinExistence type="inferred from homology"/>
<evidence type="ECO:0000313" key="6">
    <source>
        <dbReference type="EMBL" id="TXL70799.1"/>
    </source>
</evidence>
<keyword evidence="5" id="KW-0175">Coiled coil</keyword>
<dbReference type="AlphaFoldDB" id="A0A5C8PAJ5"/>
<keyword evidence="4" id="KW-0802">TPR repeat</keyword>
<evidence type="ECO:0000256" key="1">
    <source>
        <dbReference type="ARBA" id="ARBA00005857"/>
    </source>
</evidence>
<protein>
    <recommendedName>
        <fullName evidence="2">Tetratricopeptide repeat protein 38</fullName>
    </recommendedName>
</protein>
<evidence type="ECO:0000313" key="7">
    <source>
        <dbReference type="Proteomes" id="UP000321638"/>
    </source>
</evidence>
<dbReference type="Gene3D" id="1.25.40.10">
    <property type="entry name" value="Tetratricopeptide repeat domain"/>
    <property type="match status" value="1"/>
</dbReference>
<comment type="similarity">
    <text evidence="1">Belongs to the TTC38 family.</text>
</comment>
<dbReference type="InterPro" id="IPR011990">
    <property type="entry name" value="TPR-like_helical_dom_sf"/>
</dbReference>
<dbReference type="InterPro" id="IPR033891">
    <property type="entry name" value="TTC38"/>
</dbReference>
<dbReference type="SUPFAM" id="SSF48452">
    <property type="entry name" value="TPR-like"/>
    <property type="match status" value="1"/>
</dbReference>
<comment type="caution">
    <text evidence="6">The sequence shown here is derived from an EMBL/GenBank/DDBJ whole genome shotgun (WGS) entry which is preliminary data.</text>
</comment>
<dbReference type="OrthoDB" id="9815900at2"/>
<evidence type="ECO:0000256" key="4">
    <source>
        <dbReference type="ARBA" id="ARBA00022803"/>
    </source>
</evidence>
<keyword evidence="7" id="KW-1185">Reference proteome</keyword>
<sequence length="460" mass="50728">MLTDSQGLPVANADASAIKALDHVLGQWLGYGKDFAPFMMLAAHATGVPLVQMQAAALNITMDDPAAHRAAGGQIALAEARAADMTERERTWLRGLSAWHGGTLDAAAGAFDDLARAWPRDLFAAKLAQLLYFNQGDAEGMLRVADMIVPANDGNGFVHGMRAFALEEMNRLEEAEEEARRAVAINRNDPWAHHAGAHVMETQGRLDDGIAWMEGLADTWDACNSFMYTHNWWHTALFHIDSERTDAALALYDQRVWGAWKEFCQDQINAVSLLARLELRGVDVGARWQDLAAYLLPRLHEHFSPFLDLQYLYGLARAGENAAVTEMLASLEDRAVRARPFERTAWVEAAVPAAHGLAAHAKGDWAMAAQLLGESLPHLQTIGGSHAQRALFGALWLDALIKAEWNDRALAELLANDHDRGNIAHTKRDLATIYTRLGRAEDALTARQQAERLARHYRAT</sequence>
<dbReference type="PANTHER" id="PTHR16263:SF4">
    <property type="entry name" value="TETRATRICOPEPTIDE REPEAT PROTEIN 38"/>
    <property type="match status" value="1"/>
</dbReference>
<dbReference type="CDD" id="cd05804">
    <property type="entry name" value="StaR_like"/>
    <property type="match status" value="1"/>
</dbReference>
<dbReference type="PANTHER" id="PTHR16263">
    <property type="entry name" value="TETRATRICOPEPTIDE REPEAT PROTEIN 38"/>
    <property type="match status" value="1"/>
</dbReference>
<dbReference type="RefSeq" id="WP_147851245.1">
    <property type="nucleotide sequence ID" value="NZ_VDUZ01000053.1"/>
</dbReference>
<evidence type="ECO:0000256" key="2">
    <source>
        <dbReference type="ARBA" id="ARBA00019992"/>
    </source>
</evidence>
<name>A0A5C8PAJ5_9HYPH</name>
<keyword evidence="3" id="KW-0677">Repeat</keyword>
<feature type="coiled-coil region" evidence="5">
    <location>
        <begin position="162"/>
        <end position="189"/>
    </location>
</feature>
<dbReference type="EMBL" id="VDUZ01000053">
    <property type="protein sequence ID" value="TXL70799.1"/>
    <property type="molecule type" value="Genomic_DNA"/>
</dbReference>
<evidence type="ECO:0000256" key="3">
    <source>
        <dbReference type="ARBA" id="ARBA00022737"/>
    </source>
</evidence>
<dbReference type="Proteomes" id="UP000321638">
    <property type="component" value="Unassembled WGS sequence"/>
</dbReference>
<organism evidence="6 7">
    <name type="scientific">Vineibacter terrae</name>
    <dbReference type="NCBI Taxonomy" id="2586908"/>
    <lineage>
        <taxon>Bacteria</taxon>
        <taxon>Pseudomonadati</taxon>
        <taxon>Pseudomonadota</taxon>
        <taxon>Alphaproteobacteria</taxon>
        <taxon>Hyphomicrobiales</taxon>
        <taxon>Vineibacter</taxon>
    </lineage>
</organism>
<reference evidence="6 7" key="1">
    <citation type="submission" date="2019-06" db="EMBL/GenBank/DDBJ databases">
        <title>New taxonomy in bacterial strain CC-CFT640, isolated from vineyard.</title>
        <authorList>
            <person name="Lin S.-Y."/>
            <person name="Tsai C.-F."/>
            <person name="Young C.-C."/>
        </authorList>
    </citation>
    <scope>NUCLEOTIDE SEQUENCE [LARGE SCALE GENOMIC DNA]</scope>
    <source>
        <strain evidence="6 7">CC-CFT640</strain>
    </source>
</reference>
<gene>
    <name evidence="6" type="ORF">FHP25_32870</name>
</gene>